<reference evidence="1 2" key="1">
    <citation type="submission" date="2016-10" db="EMBL/GenBank/DDBJ databases">
        <authorList>
            <person name="de Groot N.N."/>
        </authorList>
    </citation>
    <scope>NUCLEOTIDE SEQUENCE [LARGE SCALE GENOMIC DNA]</scope>
    <source>
        <strain evidence="1 2">Vu-144</strain>
    </source>
</reference>
<protein>
    <submittedName>
        <fullName evidence="1">Uncharacterized protein</fullName>
    </submittedName>
</protein>
<evidence type="ECO:0000313" key="2">
    <source>
        <dbReference type="Proteomes" id="UP000199041"/>
    </source>
</evidence>
<proteinExistence type="predicted"/>
<accession>A0A1H3WL60</accession>
<keyword evidence="2" id="KW-1185">Reference proteome</keyword>
<evidence type="ECO:0000313" key="1">
    <source>
        <dbReference type="EMBL" id="SDZ87859.1"/>
    </source>
</evidence>
<gene>
    <name evidence="1" type="ORF">SAMN05192529_103120</name>
</gene>
<dbReference type="EMBL" id="FNQY01000003">
    <property type="protein sequence ID" value="SDZ87859.1"/>
    <property type="molecule type" value="Genomic_DNA"/>
</dbReference>
<organism evidence="1 2">
    <name type="scientific">Arachidicoccus rhizosphaerae</name>
    <dbReference type="NCBI Taxonomy" id="551991"/>
    <lineage>
        <taxon>Bacteria</taxon>
        <taxon>Pseudomonadati</taxon>
        <taxon>Bacteroidota</taxon>
        <taxon>Chitinophagia</taxon>
        <taxon>Chitinophagales</taxon>
        <taxon>Chitinophagaceae</taxon>
        <taxon>Arachidicoccus</taxon>
    </lineage>
</organism>
<name>A0A1H3WL60_9BACT</name>
<sequence>MVYAQVKHEKRIKTQKDSFNWVCQLKGIIKKAVAPSNKELRPLKYLSCKFFKESAVSTWIPGNPVIILSDGLPLICGDLINRNASGPVLC</sequence>
<dbReference type="AlphaFoldDB" id="A0A1H3WL60"/>
<dbReference type="Proteomes" id="UP000199041">
    <property type="component" value="Unassembled WGS sequence"/>
</dbReference>